<evidence type="ECO:0000256" key="2">
    <source>
        <dbReference type="ARBA" id="ARBA00022475"/>
    </source>
</evidence>
<evidence type="ECO:0000256" key="8">
    <source>
        <dbReference type="SAM" id="Phobius"/>
    </source>
</evidence>
<evidence type="ECO:0000256" key="7">
    <source>
        <dbReference type="ARBA" id="ARBA00024033"/>
    </source>
</evidence>
<protein>
    <submittedName>
        <fullName evidence="9">DUF2029 domain-containing protein</fullName>
    </submittedName>
</protein>
<evidence type="ECO:0000256" key="4">
    <source>
        <dbReference type="ARBA" id="ARBA00022692"/>
    </source>
</evidence>
<accession>A0A3P1BNZ5</accession>
<feature type="transmembrane region" description="Helical" evidence="8">
    <location>
        <begin position="299"/>
        <end position="314"/>
    </location>
</feature>
<organism evidence="9 10">
    <name type="scientific">Larkinella rosea</name>
    <dbReference type="NCBI Taxonomy" id="2025312"/>
    <lineage>
        <taxon>Bacteria</taxon>
        <taxon>Pseudomonadati</taxon>
        <taxon>Bacteroidota</taxon>
        <taxon>Cytophagia</taxon>
        <taxon>Cytophagales</taxon>
        <taxon>Spirosomataceae</taxon>
        <taxon>Larkinella</taxon>
    </lineage>
</organism>
<dbReference type="OrthoDB" id="1070018at2"/>
<evidence type="ECO:0000256" key="3">
    <source>
        <dbReference type="ARBA" id="ARBA00022679"/>
    </source>
</evidence>
<proteinExistence type="inferred from homology"/>
<evidence type="ECO:0000313" key="10">
    <source>
        <dbReference type="Proteomes" id="UP000271925"/>
    </source>
</evidence>
<keyword evidence="6 8" id="KW-0472">Membrane</keyword>
<comment type="caution">
    <text evidence="9">The sequence shown here is derived from an EMBL/GenBank/DDBJ whole genome shotgun (WGS) entry which is preliminary data.</text>
</comment>
<dbReference type="GO" id="GO:0005886">
    <property type="term" value="C:plasma membrane"/>
    <property type="evidence" value="ECO:0007669"/>
    <property type="project" value="UniProtKB-SubCell"/>
</dbReference>
<comment type="subcellular location">
    <subcellularLocation>
        <location evidence="1">Cell membrane</location>
        <topology evidence="1">Multi-pass membrane protein</topology>
    </subcellularLocation>
</comment>
<sequence length="395" mass="45720">MSLRWLTLPRLLGLFIFILTGAAFQKYMMGSINNYLMFSKPFHNLLLDKSIYGLHPDLYNDNYKYSPTFAWLMGPFYYMPIGLGVFFWNLINSVVLAVGIWYFLEDEEDAARKRWVALLIIFPEALVTAQNMQSNNLIIGAMLLGLYHLRNERVWQAAFFFVLCGFVKFYGITAALFFVFYPKKPQFLLAMTVWTVLFALAPATIIPLSSLKNEYVEWFNVVMVSTLGRLVSVMGILEVWFGMAKTDANLRMVEAVGIVLFLLPFLRFTLWKNRLFQHRMIAYFLLFIIIFNKMAESPTYVLAVVGVAIWWLTLESPTRFDWALLVTVIVFTSLSPTDIFPRFIRNEFFVPYRIKAVGCVLVWARLQWQLWTQAAPDQIKMTSSSTSAPISRLIS</sequence>
<dbReference type="EMBL" id="RQJO01000009">
    <property type="protein sequence ID" value="RRB02214.1"/>
    <property type="molecule type" value="Genomic_DNA"/>
</dbReference>
<evidence type="ECO:0000256" key="1">
    <source>
        <dbReference type="ARBA" id="ARBA00004651"/>
    </source>
</evidence>
<evidence type="ECO:0000256" key="6">
    <source>
        <dbReference type="ARBA" id="ARBA00023136"/>
    </source>
</evidence>
<feature type="transmembrane region" description="Helical" evidence="8">
    <location>
        <begin position="320"/>
        <end position="340"/>
    </location>
</feature>
<dbReference type="AlphaFoldDB" id="A0A3P1BNZ5"/>
<name>A0A3P1BNZ5_9BACT</name>
<evidence type="ECO:0000313" key="9">
    <source>
        <dbReference type="EMBL" id="RRB02214.1"/>
    </source>
</evidence>
<keyword evidence="5 8" id="KW-1133">Transmembrane helix</keyword>
<comment type="similarity">
    <text evidence="7">Belongs to the glycosyltransferase 87 family.</text>
</comment>
<evidence type="ECO:0000256" key="5">
    <source>
        <dbReference type="ARBA" id="ARBA00022989"/>
    </source>
</evidence>
<feature type="transmembrane region" description="Helical" evidence="8">
    <location>
        <begin position="218"/>
        <end position="240"/>
    </location>
</feature>
<dbReference type="InterPro" id="IPR018584">
    <property type="entry name" value="GT87"/>
</dbReference>
<keyword evidence="4 8" id="KW-0812">Transmembrane</keyword>
<feature type="transmembrane region" description="Helical" evidence="8">
    <location>
        <begin position="252"/>
        <end position="270"/>
    </location>
</feature>
<dbReference type="Pfam" id="PF09594">
    <property type="entry name" value="GT87"/>
    <property type="match status" value="1"/>
</dbReference>
<feature type="transmembrane region" description="Helical" evidence="8">
    <location>
        <begin position="154"/>
        <end position="180"/>
    </location>
</feature>
<keyword evidence="3" id="KW-0808">Transferase</keyword>
<dbReference type="Proteomes" id="UP000271925">
    <property type="component" value="Unassembled WGS sequence"/>
</dbReference>
<keyword evidence="2" id="KW-1003">Cell membrane</keyword>
<keyword evidence="10" id="KW-1185">Reference proteome</keyword>
<dbReference type="GO" id="GO:0016758">
    <property type="term" value="F:hexosyltransferase activity"/>
    <property type="evidence" value="ECO:0007669"/>
    <property type="project" value="InterPro"/>
</dbReference>
<feature type="transmembrane region" description="Helical" evidence="8">
    <location>
        <begin position="187"/>
        <end position="206"/>
    </location>
</feature>
<dbReference type="RefSeq" id="WP_124876377.1">
    <property type="nucleotide sequence ID" value="NZ_RQJO01000009.1"/>
</dbReference>
<gene>
    <name evidence="9" type="ORF">EHT25_17170</name>
</gene>
<reference evidence="9 10" key="1">
    <citation type="submission" date="2018-11" db="EMBL/GenBank/DDBJ databases">
        <authorList>
            <person name="Zhou Z."/>
            <person name="Wang G."/>
        </authorList>
    </citation>
    <scope>NUCLEOTIDE SEQUENCE [LARGE SCALE GENOMIC DNA]</scope>
    <source>
        <strain evidence="9 10">KCTC52004</strain>
    </source>
</reference>
<feature type="transmembrane region" description="Helical" evidence="8">
    <location>
        <begin position="76"/>
        <end position="103"/>
    </location>
</feature>